<evidence type="ECO:0000313" key="8">
    <source>
        <dbReference type="EMBL" id="SKA91919.1"/>
    </source>
</evidence>
<dbReference type="PANTHER" id="PTHR36115:SF9">
    <property type="entry name" value="LMO1584 PROTEIN"/>
    <property type="match status" value="1"/>
</dbReference>
<name>A0A1T4XQU0_9BACL</name>
<evidence type="ECO:0000313" key="9">
    <source>
        <dbReference type="Proteomes" id="UP000190042"/>
    </source>
</evidence>
<keyword evidence="2" id="KW-1003">Cell membrane</keyword>
<evidence type="ECO:0000256" key="2">
    <source>
        <dbReference type="ARBA" id="ARBA00022475"/>
    </source>
</evidence>
<proteinExistence type="predicted"/>
<keyword evidence="3 6" id="KW-0812">Transmembrane</keyword>
<dbReference type="InterPro" id="IPR051791">
    <property type="entry name" value="Pra-immunoreactive"/>
</dbReference>
<dbReference type="InterPro" id="IPR010432">
    <property type="entry name" value="RDD"/>
</dbReference>
<evidence type="ECO:0000256" key="5">
    <source>
        <dbReference type="ARBA" id="ARBA00023136"/>
    </source>
</evidence>
<gene>
    <name evidence="8" type="ORF">SAMN04244570_1218</name>
</gene>
<dbReference type="EMBL" id="FUYJ01000001">
    <property type="protein sequence ID" value="SKA91919.1"/>
    <property type="molecule type" value="Genomic_DNA"/>
</dbReference>
<keyword evidence="4 6" id="KW-1133">Transmembrane helix</keyword>
<dbReference type="AlphaFoldDB" id="A0A1T4XQU0"/>
<keyword evidence="5 6" id="KW-0472">Membrane</keyword>
<evidence type="ECO:0000256" key="6">
    <source>
        <dbReference type="SAM" id="Phobius"/>
    </source>
</evidence>
<feature type="transmembrane region" description="Helical" evidence="6">
    <location>
        <begin position="64"/>
        <end position="84"/>
    </location>
</feature>
<evidence type="ECO:0000256" key="4">
    <source>
        <dbReference type="ARBA" id="ARBA00022989"/>
    </source>
</evidence>
<keyword evidence="9" id="KW-1185">Reference proteome</keyword>
<dbReference type="GO" id="GO:0005886">
    <property type="term" value="C:plasma membrane"/>
    <property type="evidence" value="ECO:0007669"/>
    <property type="project" value="UniProtKB-SubCell"/>
</dbReference>
<protein>
    <submittedName>
        <fullName evidence="8">Uncharacterized membrane protein YckC, RDD family</fullName>
    </submittedName>
</protein>
<organism evidence="8 9">
    <name type="scientific">Sporosarcina newyorkensis</name>
    <dbReference type="NCBI Taxonomy" id="759851"/>
    <lineage>
        <taxon>Bacteria</taxon>
        <taxon>Bacillati</taxon>
        <taxon>Bacillota</taxon>
        <taxon>Bacilli</taxon>
        <taxon>Bacillales</taxon>
        <taxon>Caryophanaceae</taxon>
        <taxon>Sporosarcina</taxon>
    </lineage>
</organism>
<reference evidence="9" key="1">
    <citation type="submission" date="2017-02" db="EMBL/GenBank/DDBJ databases">
        <authorList>
            <person name="Varghese N."/>
            <person name="Submissions S."/>
        </authorList>
    </citation>
    <scope>NUCLEOTIDE SEQUENCE [LARGE SCALE GENOMIC DNA]</scope>
    <source>
        <strain evidence="9">DSM 23966</strain>
    </source>
</reference>
<dbReference type="PANTHER" id="PTHR36115">
    <property type="entry name" value="PROLINE-RICH ANTIGEN HOMOLOG-RELATED"/>
    <property type="match status" value="1"/>
</dbReference>
<feature type="domain" description="RDD" evidence="7">
    <location>
        <begin position="24"/>
        <end position="150"/>
    </location>
</feature>
<evidence type="ECO:0000259" key="7">
    <source>
        <dbReference type="Pfam" id="PF06271"/>
    </source>
</evidence>
<comment type="subcellular location">
    <subcellularLocation>
        <location evidence="1">Cell membrane</location>
        <topology evidence="1">Multi-pass membrane protein</topology>
    </subcellularLocation>
</comment>
<dbReference type="Pfam" id="PF06271">
    <property type="entry name" value="RDD"/>
    <property type="match status" value="1"/>
</dbReference>
<dbReference type="Proteomes" id="UP000190042">
    <property type="component" value="Unassembled WGS sequence"/>
</dbReference>
<evidence type="ECO:0000256" key="3">
    <source>
        <dbReference type="ARBA" id="ARBA00022692"/>
    </source>
</evidence>
<feature type="transmembrane region" description="Helical" evidence="6">
    <location>
        <begin position="30"/>
        <end position="52"/>
    </location>
</feature>
<sequence length="182" mass="20974">MTNELLNTQRSIPTEHSLFQPKFAGFWVRLWAFLIDLLLISSISGIFVKPIFRLMDMAINKPFAFLFSPYKVAALLLLLLYFILMTKLAGQTVGKMIMGIRVVKLNGQKLDWSTVLFREGIGRFISQMLWIPYILVLFTPKKSALHDIFADTVVIHEQVYEKKKVHELSPTEQHKLHEGPTV</sequence>
<evidence type="ECO:0000256" key="1">
    <source>
        <dbReference type="ARBA" id="ARBA00004651"/>
    </source>
</evidence>
<accession>A0A1T4XQU0</accession>